<evidence type="ECO:0000313" key="5">
    <source>
        <dbReference type="Proteomes" id="UP001521150"/>
    </source>
</evidence>
<dbReference type="Proteomes" id="UP001521150">
    <property type="component" value="Unassembled WGS sequence"/>
</dbReference>
<organism evidence="4 5">
    <name type="scientific">Kibdelosporangium philippinense</name>
    <dbReference type="NCBI Taxonomy" id="211113"/>
    <lineage>
        <taxon>Bacteria</taxon>
        <taxon>Bacillati</taxon>
        <taxon>Actinomycetota</taxon>
        <taxon>Actinomycetes</taxon>
        <taxon>Pseudonocardiales</taxon>
        <taxon>Pseudonocardiaceae</taxon>
        <taxon>Kibdelosporangium</taxon>
    </lineage>
</organism>
<name>A0ABS8Z3K3_9PSEU</name>
<dbReference type="Gene3D" id="3.40.50.720">
    <property type="entry name" value="NAD(P)-binding Rossmann-like Domain"/>
    <property type="match status" value="1"/>
</dbReference>
<dbReference type="SUPFAM" id="SSF69572">
    <property type="entry name" value="Activating enzymes of the ubiquitin-like proteins"/>
    <property type="match status" value="1"/>
</dbReference>
<dbReference type="PANTHER" id="PTHR43267">
    <property type="entry name" value="TRNA THREONYLCARBAMOYLADENOSINE DEHYDRATASE"/>
    <property type="match status" value="1"/>
</dbReference>
<evidence type="ECO:0000256" key="1">
    <source>
        <dbReference type="SAM" id="MobiDB-lite"/>
    </source>
</evidence>
<feature type="compositionally biased region" description="Polar residues" evidence="1">
    <location>
        <begin position="394"/>
        <end position="403"/>
    </location>
</feature>
<dbReference type="Gene3D" id="3.90.930.60">
    <property type="match status" value="1"/>
</dbReference>
<sequence>MDYVKPRLKLSHSITRTPDGQVAIGELAGHAYIVRDAGQALVDLLLLLDGTRTLPRILRALQREHPVSEAEVRTVLDKLAAAKLLDDGARESTVLSSAEIERYDRQQLQFSAHETHGEPGFVYQERLKSQVVCVLGMGGWGTWMALNLALSGFGTIRVVDADHVELSNLNRQVLYDDSSVGLPKVLAAKTALNRINPHVHVDVVQEFIEPDRAQVERVLEDATLVCLCWANQSHFVKGTAEEVVHRVAFERGIPILEIAGDPFDIAVGPLYTNDGSGPCLRCVRPRLQKLWWGVDETISALRKVNVQVIPLRKVNAWQSAPSLSAIAGLAANEALTLASGYAEPALIGKRYGVSLRTYETTIDQFDKDPDCPWCAETTSTSSSTVSGTNSPSTHLSTTSGRPT</sequence>
<feature type="compositionally biased region" description="Low complexity" evidence="1">
    <location>
        <begin position="377"/>
        <end position="393"/>
    </location>
</feature>
<accession>A0ABS8Z3K3</accession>
<evidence type="ECO:0000259" key="3">
    <source>
        <dbReference type="Pfam" id="PF21475"/>
    </source>
</evidence>
<dbReference type="InterPro" id="IPR049268">
    <property type="entry name" value="PaaA-like_N"/>
</dbReference>
<gene>
    <name evidence="4" type="ORF">LWC34_06100</name>
</gene>
<keyword evidence="4" id="KW-0808">Transferase</keyword>
<comment type="caution">
    <text evidence="4">The sequence shown here is derived from an EMBL/GenBank/DDBJ whole genome shotgun (WGS) entry which is preliminary data.</text>
</comment>
<protein>
    <submittedName>
        <fullName evidence="4">ThiF family adenylyltransferase</fullName>
    </submittedName>
</protein>
<keyword evidence="4" id="KW-0548">Nucleotidyltransferase</keyword>
<dbReference type="PANTHER" id="PTHR43267:SF1">
    <property type="entry name" value="TRNA THREONYLCARBAMOYLADENOSINE DEHYDRATASE"/>
    <property type="match status" value="1"/>
</dbReference>
<feature type="region of interest" description="Disordered" evidence="1">
    <location>
        <begin position="377"/>
        <end position="403"/>
    </location>
</feature>
<dbReference type="InterPro" id="IPR045886">
    <property type="entry name" value="ThiF/MoeB/HesA"/>
</dbReference>
<reference evidence="4 5" key="1">
    <citation type="submission" date="2021-12" db="EMBL/GenBank/DDBJ databases">
        <title>Genome sequence of Kibdelosporangium philippinense ATCC 49844.</title>
        <authorList>
            <person name="Fedorov E.A."/>
            <person name="Omeragic M."/>
            <person name="Shalygina K.F."/>
            <person name="Maclea K.S."/>
        </authorList>
    </citation>
    <scope>NUCLEOTIDE SEQUENCE [LARGE SCALE GENOMIC DNA]</scope>
    <source>
        <strain evidence="4 5">ATCC 49844</strain>
    </source>
</reference>
<dbReference type="GO" id="GO:0016779">
    <property type="term" value="F:nucleotidyltransferase activity"/>
    <property type="evidence" value="ECO:0007669"/>
    <property type="project" value="UniProtKB-KW"/>
</dbReference>
<dbReference type="RefSeq" id="WP_233723510.1">
    <property type="nucleotide sequence ID" value="NZ_JAJVCN010000001.1"/>
</dbReference>
<proteinExistence type="predicted"/>
<dbReference type="Pfam" id="PF21475">
    <property type="entry name" value="PaaA-like_N"/>
    <property type="match status" value="1"/>
</dbReference>
<dbReference type="InterPro" id="IPR000594">
    <property type="entry name" value="ThiF_NAD_FAD-bd"/>
</dbReference>
<dbReference type="Pfam" id="PF00899">
    <property type="entry name" value="ThiF"/>
    <property type="match status" value="1"/>
</dbReference>
<dbReference type="EMBL" id="JAJVCN010000001">
    <property type="protein sequence ID" value="MCE7002405.1"/>
    <property type="molecule type" value="Genomic_DNA"/>
</dbReference>
<evidence type="ECO:0000259" key="2">
    <source>
        <dbReference type="Pfam" id="PF00899"/>
    </source>
</evidence>
<feature type="domain" description="PaaA-like N-terminal" evidence="3">
    <location>
        <begin position="11"/>
        <end position="64"/>
    </location>
</feature>
<feature type="domain" description="THIF-type NAD/FAD binding fold" evidence="2">
    <location>
        <begin position="117"/>
        <end position="372"/>
    </location>
</feature>
<evidence type="ECO:0000313" key="4">
    <source>
        <dbReference type="EMBL" id="MCE7002405.1"/>
    </source>
</evidence>
<dbReference type="InterPro" id="IPR035985">
    <property type="entry name" value="Ubiquitin-activating_enz"/>
</dbReference>
<keyword evidence="5" id="KW-1185">Reference proteome</keyword>